<keyword evidence="10" id="KW-1185">Reference proteome</keyword>
<dbReference type="Pfam" id="PF00083">
    <property type="entry name" value="Sugar_tr"/>
    <property type="match status" value="1"/>
</dbReference>
<dbReference type="PANTHER" id="PTHR23500">
    <property type="entry name" value="SOLUTE CARRIER FAMILY 2, FACILITATED GLUCOSE TRANSPORTER"/>
    <property type="match status" value="1"/>
</dbReference>
<keyword evidence="4 8" id="KW-0812">Transmembrane</keyword>
<comment type="subcellular location">
    <subcellularLocation>
        <location evidence="1">Membrane</location>
    </subcellularLocation>
</comment>
<feature type="transmembrane region" description="Helical" evidence="8">
    <location>
        <begin position="79"/>
        <end position="102"/>
    </location>
</feature>
<accession>A0A8J5V6R7</accession>
<sequence>MWPQRSSHERADARTRPRARRRRRRLRQPERAGLPVRDGAGAGARHAQQRLPDDDHLRSCGVLFANLINYGTAKISGGWGWWLSLALAGVPAIVMTAGALFLPESVGRGGRVQ</sequence>
<dbReference type="GO" id="GO:0015144">
    <property type="term" value="F:carbohydrate transmembrane transporter activity"/>
    <property type="evidence" value="ECO:0007669"/>
    <property type="project" value="InterPro"/>
</dbReference>
<reference evidence="9" key="2">
    <citation type="submission" date="2021-02" db="EMBL/GenBank/DDBJ databases">
        <authorList>
            <person name="Kimball J.A."/>
            <person name="Haas M.W."/>
            <person name="Macchietto M."/>
            <person name="Kono T."/>
            <person name="Duquette J."/>
            <person name="Shao M."/>
        </authorList>
    </citation>
    <scope>NUCLEOTIDE SEQUENCE</scope>
    <source>
        <tissue evidence="9">Fresh leaf tissue</tissue>
    </source>
</reference>
<proteinExistence type="inferred from homology"/>
<evidence type="ECO:0000256" key="2">
    <source>
        <dbReference type="ARBA" id="ARBA00010992"/>
    </source>
</evidence>
<dbReference type="InterPro" id="IPR045262">
    <property type="entry name" value="STP/PLT_plant"/>
</dbReference>
<evidence type="ECO:0000256" key="7">
    <source>
        <dbReference type="SAM" id="MobiDB-lite"/>
    </source>
</evidence>
<dbReference type="PANTHER" id="PTHR23500:SF160">
    <property type="entry name" value="OS09G0297300 PROTEIN"/>
    <property type="match status" value="1"/>
</dbReference>
<protein>
    <submittedName>
        <fullName evidence="9">Uncharacterized protein</fullName>
    </submittedName>
</protein>
<dbReference type="EMBL" id="JAAALK010000289">
    <property type="protein sequence ID" value="KAG8049486.1"/>
    <property type="molecule type" value="Genomic_DNA"/>
</dbReference>
<feature type="compositionally biased region" description="Basic residues" evidence="7">
    <location>
        <begin position="16"/>
        <end position="26"/>
    </location>
</feature>
<keyword evidence="3" id="KW-0813">Transport</keyword>
<dbReference type="GO" id="GO:0016020">
    <property type="term" value="C:membrane"/>
    <property type="evidence" value="ECO:0007669"/>
    <property type="project" value="UniProtKB-SubCell"/>
</dbReference>
<dbReference type="Proteomes" id="UP000729402">
    <property type="component" value="Unassembled WGS sequence"/>
</dbReference>
<keyword evidence="5 8" id="KW-1133">Transmembrane helix</keyword>
<evidence type="ECO:0000256" key="3">
    <source>
        <dbReference type="ARBA" id="ARBA00022448"/>
    </source>
</evidence>
<evidence type="ECO:0000256" key="4">
    <source>
        <dbReference type="ARBA" id="ARBA00022692"/>
    </source>
</evidence>
<evidence type="ECO:0000256" key="8">
    <source>
        <dbReference type="SAM" id="Phobius"/>
    </source>
</evidence>
<name>A0A8J5V6R7_ZIZPA</name>
<evidence type="ECO:0000313" key="10">
    <source>
        <dbReference type="Proteomes" id="UP000729402"/>
    </source>
</evidence>
<dbReference type="InterPro" id="IPR005828">
    <property type="entry name" value="MFS_sugar_transport-like"/>
</dbReference>
<evidence type="ECO:0000256" key="1">
    <source>
        <dbReference type="ARBA" id="ARBA00004370"/>
    </source>
</evidence>
<feature type="region of interest" description="Disordered" evidence="7">
    <location>
        <begin position="1"/>
        <end position="51"/>
    </location>
</feature>
<feature type="compositionally biased region" description="Basic and acidic residues" evidence="7">
    <location>
        <begin position="1"/>
        <end position="15"/>
    </location>
</feature>
<reference evidence="9" key="1">
    <citation type="journal article" date="2021" name="bioRxiv">
        <title>Whole Genome Assembly and Annotation of Northern Wild Rice, Zizania palustris L., Supports a Whole Genome Duplication in the Zizania Genus.</title>
        <authorList>
            <person name="Haas M."/>
            <person name="Kono T."/>
            <person name="Macchietto M."/>
            <person name="Millas R."/>
            <person name="McGilp L."/>
            <person name="Shao M."/>
            <person name="Duquette J."/>
            <person name="Hirsch C.N."/>
            <person name="Kimball J."/>
        </authorList>
    </citation>
    <scope>NUCLEOTIDE SEQUENCE</scope>
    <source>
        <tissue evidence="9">Fresh leaf tissue</tissue>
    </source>
</reference>
<comment type="caution">
    <text evidence="9">The sequence shown here is derived from an EMBL/GenBank/DDBJ whole genome shotgun (WGS) entry which is preliminary data.</text>
</comment>
<keyword evidence="6 8" id="KW-0472">Membrane</keyword>
<dbReference type="AlphaFoldDB" id="A0A8J5V6R7"/>
<comment type="similarity">
    <text evidence="2">Belongs to the major facilitator superfamily. Sugar transporter (TC 2.A.1.1) family.</text>
</comment>
<evidence type="ECO:0000313" key="9">
    <source>
        <dbReference type="EMBL" id="KAG8049486.1"/>
    </source>
</evidence>
<evidence type="ECO:0000256" key="5">
    <source>
        <dbReference type="ARBA" id="ARBA00022989"/>
    </source>
</evidence>
<gene>
    <name evidence="9" type="ORF">GUJ93_ZPchr0009g1678</name>
</gene>
<organism evidence="9 10">
    <name type="scientific">Zizania palustris</name>
    <name type="common">Northern wild rice</name>
    <dbReference type="NCBI Taxonomy" id="103762"/>
    <lineage>
        <taxon>Eukaryota</taxon>
        <taxon>Viridiplantae</taxon>
        <taxon>Streptophyta</taxon>
        <taxon>Embryophyta</taxon>
        <taxon>Tracheophyta</taxon>
        <taxon>Spermatophyta</taxon>
        <taxon>Magnoliopsida</taxon>
        <taxon>Liliopsida</taxon>
        <taxon>Poales</taxon>
        <taxon>Poaceae</taxon>
        <taxon>BOP clade</taxon>
        <taxon>Oryzoideae</taxon>
        <taxon>Oryzeae</taxon>
        <taxon>Zizaniinae</taxon>
        <taxon>Zizania</taxon>
    </lineage>
</organism>
<evidence type="ECO:0000256" key="6">
    <source>
        <dbReference type="ARBA" id="ARBA00023136"/>
    </source>
</evidence>
<dbReference type="OrthoDB" id="5296287at2759"/>